<gene>
    <name evidence="1" type="ordered locus">DEFDS_1113</name>
</gene>
<dbReference type="Gene3D" id="1.10.10.10">
    <property type="entry name" value="Winged helix-like DNA-binding domain superfamily/Winged helix DNA-binding domain"/>
    <property type="match status" value="1"/>
</dbReference>
<dbReference type="InterPro" id="IPR000944">
    <property type="entry name" value="Tscrpt_reg_Rrf2"/>
</dbReference>
<dbReference type="KEGG" id="ddf:DEFDS_1113"/>
<dbReference type="NCBIfam" id="TIGR00738">
    <property type="entry name" value="rrf2_super"/>
    <property type="match status" value="1"/>
</dbReference>
<dbReference type="InterPro" id="IPR036390">
    <property type="entry name" value="WH_DNA-bd_sf"/>
</dbReference>
<dbReference type="STRING" id="639282.DEFDS_1113"/>
<dbReference type="PANTHER" id="PTHR33221:SF2">
    <property type="entry name" value="TRANSCRIPTIONAL REGULATOR"/>
    <property type="match status" value="1"/>
</dbReference>
<keyword evidence="2" id="KW-1185">Reference proteome</keyword>
<dbReference type="RefSeq" id="WP_013007829.1">
    <property type="nucleotide sequence ID" value="NC_013939.1"/>
</dbReference>
<dbReference type="PROSITE" id="PS51197">
    <property type="entry name" value="HTH_RRF2_2"/>
    <property type="match status" value="1"/>
</dbReference>
<dbReference type="PROSITE" id="PS01332">
    <property type="entry name" value="HTH_RRF2_1"/>
    <property type="match status" value="1"/>
</dbReference>
<evidence type="ECO:0000313" key="2">
    <source>
        <dbReference type="Proteomes" id="UP000001520"/>
    </source>
</evidence>
<dbReference type="SUPFAM" id="SSF46785">
    <property type="entry name" value="Winged helix' DNA-binding domain"/>
    <property type="match status" value="1"/>
</dbReference>
<dbReference type="OrthoDB" id="9800519at2"/>
<dbReference type="GO" id="GO:0003700">
    <property type="term" value="F:DNA-binding transcription factor activity"/>
    <property type="evidence" value="ECO:0007669"/>
    <property type="project" value="TreeGrafter"/>
</dbReference>
<sequence length="134" mass="15044">MKLTKAADYALRVMLFIASSDKDKTFMRSELSEICDIPDSFLGKILQTLAKNGLLDSSKGKKGGFKLSKSPEEITLYDIVTAIDGDVYINECIDKPEVCKRSDICKINNVLAKIKNNFVKELKNYTLKDLLTNK</sequence>
<dbReference type="GO" id="GO:0005829">
    <property type="term" value="C:cytosol"/>
    <property type="evidence" value="ECO:0007669"/>
    <property type="project" value="TreeGrafter"/>
</dbReference>
<dbReference type="PANTHER" id="PTHR33221">
    <property type="entry name" value="WINGED HELIX-TURN-HELIX TRANSCRIPTIONAL REGULATOR, RRF2 FAMILY"/>
    <property type="match status" value="1"/>
</dbReference>
<accession>D3PDA9</accession>
<dbReference type="InterPro" id="IPR030489">
    <property type="entry name" value="TR_Rrf2-type_CS"/>
</dbReference>
<name>D3PDA9_DEFDS</name>
<dbReference type="Pfam" id="PF02082">
    <property type="entry name" value="Rrf2"/>
    <property type="match status" value="1"/>
</dbReference>
<protein>
    <submittedName>
        <fullName evidence="1">Transcriptional regulator, BadM/Rrf2 family</fullName>
    </submittedName>
</protein>
<dbReference type="EMBL" id="AP011529">
    <property type="protein sequence ID" value="BAI80582.1"/>
    <property type="molecule type" value="Genomic_DNA"/>
</dbReference>
<dbReference type="Proteomes" id="UP000001520">
    <property type="component" value="Chromosome"/>
</dbReference>
<organism evidence="1 2">
    <name type="scientific">Deferribacter desulfuricans (strain DSM 14783 / JCM 11476 / NBRC 101012 / SSM1)</name>
    <dbReference type="NCBI Taxonomy" id="639282"/>
    <lineage>
        <taxon>Bacteria</taxon>
        <taxon>Pseudomonadati</taxon>
        <taxon>Deferribacterota</taxon>
        <taxon>Deferribacteres</taxon>
        <taxon>Deferribacterales</taxon>
        <taxon>Deferribacteraceae</taxon>
        <taxon>Deferribacter</taxon>
    </lineage>
</organism>
<dbReference type="eggNOG" id="COG1959">
    <property type="taxonomic scope" value="Bacteria"/>
</dbReference>
<evidence type="ECO:0000313" key="1">
    <source>
        <dbReference type="EMBL" id="BAI80582.1"/>
    </source>
</evidence>
<reference evidence="1 2" key="1">
    <citation type="journal article" date="2010" name="DNA Res.">
        <title>Bacterial lifestyle in a deep-sea hydrothermal vent chimney revealed by the genome sequence of the thermophilic bacterium Deferribacter desulfuricans SSM1.</title>
        <authorList>
            <person name="Takaki Y."/>
            <person name="Shimamura S."/>
            <person name="Nakagawa S."/>
            <person name="Fukuhara Y."/>
            <person name="Horikawa H."/>
            <person name="Ankai A."/>
            <person name="Harada T."/>
            <person name="Hosoyama A."/>
            <person name="Oguchi A."/>
            <person name="Fukui S."/>
            <person name="Fujita N."/>
            <person name="Takami H."/>
            <person name="Takai K."/>
        </authorList>
    </citation>
    <scope>NUCLEOTIDE SEQUENCE [LARGE SCALE GENOMIC DNA]</scope>
    <source>
        <strain evidence="2">DSM 14783 / JCM 11476 / NBRC 101012 / SSM1</strain>
    </source>
</reference>
<dbReference type="HOGENOM" id="CLU_107144_1_4_0"/>
<proteinExistence type="predicted"/>
<dbReference type="AlphaFoldDB" id="D3PDA9"/>
<dbReference type="InterPro" id="IPR036388">
    <property type="entry name" value="WH-like_DNA-bd_sf"/>
</dbReference>